<sequence>MGQANSTPSDPDIAPSSPHNGPVSTSLSFALPTSLSFCKRMTWEQTPWTCPRISTTTASIIASHLTPLNPRITPTTLLHALCFGVVYPSPTHDSKGPKKLYPHIFVVFPRLKEDVSANPAFLKTWHDDIVKPAFDNAWLDSKLVAHRQNDSIKGSSPTTACTAKPASHIIDNYLLKGYNPSIHRVWPDFEVREDWMEDLREEVYGTAWNSILGILADRYDLGSLGDLFLVAVWELEVKGEEGVGAERVVECVKAQWREFTDEKFVVPGSFKVVVDEL</sequence>
<reference evidence="2" key="1">
    <citation type="journal article" date="2020" name="Stud. Mycol.">
        <title>101 Dothideomycetes genomes: a test case for predicting lifestyles and emergence of pathogens.</title>
        <authorList>
            <person name="Haridas S."/>
            <person name="Albert R."/>
            <person name="Binder M."/>
            <person name="Bloem J."/>
            <person name="Labutti K."/>
            <person name="Salamov A."/>
            <person name="Andreopoulos B."/>
            <person name="Baker S."/>
            <person name="Barry K."/>
            <person name="Bills G."/>
            <person name="Bluhm B."/>
            <person name="Cannon C."/>
            <person name="Castanera R."/>
            <person name="Culley D."/>
            <person name="Daum C."/>
            <person name="Ezra D."/>
            <person name="Gonzalez J."/>
            <person name="Henrissat B."/>
            <person name="Kuo A."/>
            <person name="Liang C."/>
            <person name="Lipzen A."/>
            <person name="Lutzoni F."/>
            <person name="Magnuson J."/>
            <person name="Mondo S."/>
            <person name="Nolan M."/>
            <person name="Ohm R."/>
            <person name="Pangilinan J."/>
            <person name="Park H.-J."/>
            <person name="Ramirez L."/>
            <person name="Alfaro M."/>
            <person name="Sun H."/>
            <person name="Tritt A."/>
            <person name="Yoshinaga Y."/>
            <person name="Zwiers L.-H."/>
            <person name="Turgeon B."/>
            <person name="Goodwin S."/>
            <person name="Spatafora J."/>
            <person name="Crous P."/>
            <person name="Grigoriev I."/>
        </authorList>
    </citation>
    <scope>NUCLEOTIDE SEQUENCE</scope>
    <source>
        <strain evidence="2">CBS 473.64</strain>
    </source>
</reference>
<name>A0A6A6RR92_9PLEO</name>
<protein>
    <submittedName>
        <fullName evidence="2">Uncharacterized protein</fullName>
    </submittedName>
</protein>
<accession>A0A6A6RR92</accession>
<feature type="region of interest" description="Disordered" evidence="1">
    <location>
        <begin position="1"/>
        <end position="21"/>
    </location>
</feature>
<gene>
    <name evidence="2" type="ORF">P280DRAFT_521287</name>
</gene>
<evidence type="ECO:0000313" key="3">
    <source>
        <dbReference type="Proteomes" id="UP000799753"/>
    </source>
</evidence>
<dbReference type="AlphaFoldDB" id="A0A6A6RR92"/>
<evidence type="ECO:0000256" key="1">
    <source>
        <dbReference type="SAM" id="MobiDB-lite"/>
    </source>
</evidence>
<keyword evidence="3" id="KW-1185">Reference proteome</keyword>
<evidence type="ECO:0000313" key="2">
    <source>
        <dbReference type="EMBL" id="KAF2637625.1"/>
    </source>
</evidence>
<dbReference type="OrthoDB" id="3774700at2759"/>
<dbReference type="EMBL" id="MU006793">
    <property type="protein sequence ID" value="KAF2637625.1"/>
    <property type="molecule type" value="Genomic_DNA"/>
</dbReference>
<dbReference type="Proteomes" id="UP000799753">
    <property type="component" value="Unassembled WGS sequence"/>
</dbReference>
<organism evidence="2 3">
    <name type="scientific">Massarina eburnea CBS 473.64</name>
    <dbReference type="NCBI Taxonomy" id="1395130"/>
    <lineage>
        <taxon>Eukaryota</taxon>
        <taxon>Fungi</taxon>
        <taxon>Dikarya</taxon>
        <taxon>Ascomycota</taxon>
        <taxon>Pezizomycotina</taxon>
        <taxon>Dothideomycetes</taxon>
        <taxon>Pleosporomycetidae</taxon>
        <taxon>Pleosporales</taxon>
        <taxon>Massarineae</taxon>
        <taxon>Massarinaceae</taxon>
        <taxon>Massarina</taxon>
    </lineage>
</organism>
<proteinExistence type="predicted"/>